<dbReference type="Gramene" id="Zm00001eb342050_T001">
    <property type="protein sequence ID" value="Zm00001eb342050_P001"/>
    <property type="gene ID" value="Zm00001eb342050"/>
</dbReference>
<proteinExistence type="predicted"/>
<organism evidence="2 3">
    <name type="scientific">Zea mays</name>
    <name type="common">Maize</name>
    <dbReference type="NCBI Taxonomy" id="4577"/>
    <lineage>
        <taxon>Eukaryota</taxon>
        <taxon>Viridiplantae</taxon>
        <taxon>Streptophyta</taxon>
        <taxon>Embryophyta</taxon>
        <taxon>Tracheophyta</taxon>
        <taxon>Spermatophyta</taxon>
        <taxon>Magnoliopsida</taxon>
        <taxon>Liliopsida</taxon>
        <taxon>Poales</taxon>
        <taxon>Poaceae</taxon>
        <taxon>PACMAD clade</taxon>
        <taxon>Panicoideae</taxon>
        <taxon>Andropogonodae</taxon>
        <taxon>Andropogoneae</taxon>
        <taxon>Tripsacinae</taxon>
        <taxon>Zea</taxon>
    </lineage>
</organism>
<reference evidence="2" key="3">
    <citation type="submission" date="2021-05" db="UniProtKB">
        <authorList>
            <consortium name="EnsemblPlants"/>
        </authorList>
    </citation>
    <scope>IDENTIFICATION</scope>
    <source>
        <strain evidence="2">cv. B73</strain>
    </source>
</reference>
<evidence type="ECO:0000313" key="3">
    <source>
        <dbReference type="Proteomes" id="UP000007305"/>
    </source>
</evidence>
<sequence length="70" mass="7938">MFPRGYWAGLQTSGSSPEHDIVSVHNSSEHAVVSFVIIISSDLATSPSQSVKWKQHMKLTWKRKMERHST</sequence>
<accession>A0A804UG21</accession>
<feature type="region of interest" description="Disordered" evidence="1">
    <location>
        <begin position="1"/>
        <end position="21"/>
    </location>
</feature>
<reference evidence="2" key="2">
    <citation type="submission" date="2019-07" db="EMBL/GenBank/DDBJ databases">
        <authorList>
            <person name="Seetharam A."/>
            <person name="Woodhouse M."/>
            <person name="Cannon E."/>
        </authorList>
    </citation>
    <scope>NUCLEOTIDE SEQUENCE [LARGE SCALE GENOMIC DNA]</scope>
    <source>
        <strain evidence="2">cv. B73</strain>
    </source>
</reference>
<reference evidence="3" key="1">
    <citation type="journal article" date="2009" name="Science">
        <title>The B73 maize genome: complexity, diversity, and dynamics.</title>
        <authorList>
            <person name="Schnable P.S."/>
            <person name="Ware D."/>
            <person name="Fulton R.S."/>
            <person name="Stein J.C."/>
            <person name="Wei F."/>
            <person name="Pasternak S."/>
            <person name="Liang C."/>
            <person name="Zhang J."/>
            <person name="Fulton L."/>
            <person name="Graves T.A."/>
            <person name="Minx P."/>
            <person name="Reily A.D."/>
            <person name="Courtney L."/>
            <person name="Kruchowski S.S."/>
            <person name="Tomlinson C."/>
            <person name="Strong C."/>
            <person name="Delehaunty K."/>
            <person name="Fronick C."/>
            <person name="Courtney B."/>
            <person name="Rock S.M."/>
            <person name="Belter E."/>
            <person name="Du F."/>
            <person name="Kim K."/>
            <person name="Abbott R.M."/>
            <person name="Cotton M."/>
            <person name="Levy A."/>
            <person name="Marchetto P."/>
            <person name="Ochoa K."/>
            <person name="Jackson S.M."/>
            <person name="Gillam B."/>
            <person name="Chen W."/>
            <person name="Yan L."/>
            <person name="Higginbotham J."/>
            <person name="Cardenas M."/>
            <person name="Waligorski J."/>
            <person name="Applebaum E."/>
            <person name="Phelps L."/>
            <person name="Falcone J."/>
            <person name="Kanchi K."/>
            <person name="Thane T."/>
            <person name="Scimone A."/>
            <person name="Thane N."/>
            <person name="Henke J."/>
            <person name="Wang T."/>
            <person name="Ruppert J."/>
            <person name="Shah N."/>
            <person name="Rotter K."/>
            <person name="Hodges J."/>
            <person name="Ingenthron E."/>
            <person name="Cordes M."/>
            <person name="Kohlberg S."/>
            <person name="Sgro J."/>
            <person name="Delgado B."/>
            <person name="Mead K."/>
            <person name="Chinwalla A."/>
            <person name="Leonard S."/>
            <person name="Crouse K."/>
            <person name="Collura K."/>
            <person name="Kudrna D."/>
            <person name="Currie J."/>
            <person name="He R."/>
            <person name="Angelova A."/>
            <person name="Rajasekar S."/>
            <person name="Mueller T."/>
            <person name="Lomeli R."/>
            <person name="Scara G."/>
            <person name="Ko A."/>
            <person name="Delaney K."/>
            <person name="Wissotski M."/>
            <person name="Lopez G."/>
            <person name="Campos D."/>
            <person name="Braidotti M."/>
            <person name="Ashley E."/>
            <person name="Golser W."/>
            <person name="Kim H."/>
            <person name="Lee S."/>
            <person name="Lin J."/>
            <person name="Dujmic Z."/>
            <person name="Kim W."/>
            <person name="Talag J."/>
            <person name="Zuccolo A."/>
            <person name="Fan C."/>
            <person name="Sebastian A."/>
            <person name="Kramer M."/>
            <person name="Spiegel L."/>
            <person name="Nascimento L."/>
            <person name="Zutavern T."/>
            <person name="Miller B."/>
            <person name="Ambroise C."/>
            <person name="Muller S."/>
            <person name="Spooner W."/>
            <person name="Narechania A."/>
            <person name="Ren L."/>
            <person name="Wei S."/>
            <person name="Kumari S."/>
            <person name="Faga B."/>
            <person name="Levy M.J."/>
            <person name="McMahan L."/>
            <person name="Van Buren P."/>
            <person name="Vaughn M.W."/>
            <person name="Ying K."/>
            <person name="Yeh C.-T."/>
            <person name="Emrich S.J."/>
            <person name="Jia Y."/>
            <person name="Kalyanaraman A."/>
            <person name="Hsia A.-P."/>
            <person name="Barbazuk W.B."/>
            <person name="Baucom R.S."/>
            <person name="Brutnell T.P."/>
            <person name="Carpita N.C."/>
            <person name="Chaparro C."/>
            <person name="Chia J.-M."/>
            <person name="Deragon J.-M."/>
            <person name="Estill J.C."/>
            <person name="Fu Y."/>
            <person name="Jeddeloh J.A."/>
            <person name="Han Y."/>
            <person name="Lee H."/>
            <person name="Li P."/>
            <person name="Lisch D.R."/>
            <person name="Liu S."/>
            <person name="Liu Z."/>
            <person name="Nagel D.H."/>
            <person name="McCann M.C."/>
            <person name="SanMiguel P."/>
            <person name="Myers A.M."/>
            <person name="Nettleton D."/>
            <person name="Nguyen J."/>
            <person name="Penning B.W."/>
            <person name="Ponnala L."/>
            <person name="Schneider K.L."/>
            <person name="Schwartz D.C."/>
            <person name="Sharma A."/>
            <person name="Soderlund C."/>
            <person name="Springer N.M."/>
            <person name="Sun Q."/>
            <person name="Wang H."/>
            <person name="Waterman M."/>
            <person name="Westerman R."/>
            <person name="Wolfgruber T.K."/>
            <person name="Yang L."/>
            <person name="Yu Y."/>
            <person name="Zhang L."/>
            <person name="Zhou S."/>
            <person name="Zhu Q."/>
            <person name="Bennetzen J.L."/>
            <person name="Dawe R.K."/>
            <person name="Jiang J."/>
            <person name="Jiang N."/>
            <person name="Presting G.G."/>
            <person name="Wessler S.R."/>
            <person name="Aluru S."/>
            <person name="Martienssen R.A."/>
            <person name="Clifton S.W."/>
            <person name="McCombie W.R."/>
            <person name="Wing R.A."/>
            <person name="Wilson R.K."/>
        </authorList>
    </citation>
    <scope>NUCLEOTIDE SEQUENCE [LARGE SCALE GENOMIC DNA]</scope>
    <source>
        <strain evidence="3">cv. B73</strain>
    </source>
</reference>
<protein>
    <submittedName>
        <fullName evidence="2">Uncharacterized protein</fullName>
    </submittedName>
</protein>
<evidence type="ECO:0000256" key="1">
    <source>
        <dbReference type="SAM" id="MobiDB-lite"/>
    </source>
</evidence>
<dbReference type="InParanoid" id="A0A804UG21"/>
<evidence type="ECO:0000313" key="2">
    <source>
        <dbReference type="EnsemblPlants" id="Zm00001eb342050_P001"/>
    </source>
</evidence>
<dbReference type="AlphaFoldDB" id="A0A804UG21"/>
<keyword evidence="3" id="KW-1185">Reference proteome</keyword>
<dbReference type="EnsemblPlants" id="Zm00001eb342050_T001">
    <property type="protein sequence ID" value="Zm00001eb342050_P001"/>
    <property type="gene ID" value="Zm00001eb342050"/>
</dbReference>
<name>A0A804UG21_MAIZE</name>
<dbReference type="Proteomes" id="UP000007305">
    <property type="component" value="Chromosome 8"/>
</dbReference>